<reference evidence="3 4" key="1">
    <citation type="submission" date="2023-04" db="EMBL/GenBank/DDBJ databases">
        <authorList>
            <person name="Hsu D."/>
        </authorList>
    </citation>
    <scope>NUCLEOTIDE SEQUENCE [LARGE SCALE GENOMIC DNA]</scope>
    <source>
        <strain evidence="3 4">MK1</strain>
    </source>
</reference>
<dbReference type="InterPro" id="IPR001173">
    <property type="entry name" value="Glyco_trans_2-like"/>
</dbReference>
<dbReference type="InterPro" id="IPR011990">
    <property type="entry name" value="TPR-like_helical_dom_sf"/>
</dbReference>
<dbReference type="GO" id="GO:0016758">
    <property type="term" value="F:hexosyltransferase activity"/>
    <property type="evidence" value="ECO:0007669"/>
    <property type="project" value="UniProtKB-ARBA"/>
</dbReference>
<accession>A0AAU0UTD3</accession>
<dbReference type="SUPFAM" id="SSF48452">
    <property type="entry name" value="TPR-like"/>
    <property type="match status" value="1"/>
</dbReference>
<dbReference type="CDD" id="cd00761">
    <property type="entry name" value="Glyco_tranf_GTA_type"/>
    <property type="match status" value="1"/>
</dbReference>
<dbReference type="Gene3D" id="3.90.550.10">
    <property type="entry name" value="Spore Coat Polysaccharide Biosynthesis Protein SpsA, Chain A"/>
    <property type="match status" value="3"/>
</dbReference>
<keyword evidence="3" id="KW-0808">Transferase</keyword>
<gene>
    <name evidence="3" type="ORF">MFMK1_003489</name>
</gene>
<dbReference type="PROSITE" id="PS50005">
    <property type="entry name" value="TPR"/>
    <property type="match status" value="1"/>
</dbReference>
<dbReference type="InterPro" id="IPR019734">
    <property type="entry name" value="TPR_rpt"/>
</dbReference>
<dbReference type="SUPFAM" id="SSF53448">
    <property type="entry name" value="Nucleotide-diphospho-sugar transferases"/>
    <property type="match status" value="3"/>
</dbReference>
<dbReference type="KEGG" id="dbc:MFMK1_003489"/>
<dbReference type="InterPro" id="IPR029063">
    <property type="entry name" value="SAM-dependent_MTases_sf"/>
</dbReference>
<evidence type="ECO:0000256" key="1">
    <source>
        <dbReference type="PROSITE-ProRule" id="PRU00339"/>
    </source>
</evidence>
<feature type="domain" description="Glycosyltransferase 2-like" evidence="2">
    <location>
        <begin position="1050"/>
        <end position="1177"/>
    </location>
</feature>
<dbReference type="SMART" id="SM00028">
    <property type="entry name" value="TPR"/>
    <property type="match status" value="2"/>
</dbReference>
<dbReference type="FunFam" id="3.90.550.10:FF:000120">
    <property type="entry name" value="Glycosyl transferase, family 2"/>
    <property type="match status" value="1"/>
</dbReference>
<evidence type="ECO:0000259" key="2">
    <source>
        <dbReference type="Pfam" id="PF00535"/>
    </source>
</evidence>
<dbReference type="RefSeq" id="WP_366923002.1">
    <property type="nucleotide sequence ID" value="NZ_CP121694.1"/>
</dbReference>
<organism evidence="3 4">
    <name type="scientific">Metallumcola ferriviriculae</name>
    <dbReference type="NCBI Taxonomy" id="3039180"/>
    <lineage>
        <taxon>Bacteria</taxon>
        <taxon>Bacillati</taxon>
        <taxon>Bacillota</taxon>
        <taxon>Clostridia</taxon>
        <taxon>Neomoorellales</taxon>
        <taxon>Desulfitibacteraceae</taxon>
        <taxon>Metallumcola</taxon>
    </lineage>
</organism>
<dbReference type="Proteomes" id="UP001329915">
    <property type="component" value="Chromosome"/>
</dbReference>
<feature type="domain" description="Glycosyltransferase 2-like" evidence="2">
    <location>
        <begin position="334"/>
        <end position="501"/>
    </location>
</feature>
<protein>
    <submittedName>
        <fullName evidence="3">Glycosyltransferase</fullName>
        <ecNumber evidence="3">2.4.-.-</ecNumber>
    </submittedName>
</protein>
<dbReference type="Pfam" id="PF00535">
    <property type="entry name" value="Glycos_transf_2"/>
    <property type="match status" value="3"/>
</dbReference>
<sequence>MTFKKRLSYLNTIIEGLNFSNEDSLVIEDTRGRLQSKEVFVVYTKMAQRLEDHLEIALQILVNKGYKISICPFEDMDIEMCEKFACRYQHQDVRSLDYTINHQGALTVLNQCYFSINLAPVVNTLSLALLQPVLQLNYNDEISDYFSKLKLKELLIDIDQLTAGVIINKVADLEDGFKEVVTKIEEIFQDCKFDQTNDVEEELRQHQQQVKSKVEALITEGYFEDAKEILTEYEAVVSNDIDLYSMKAIIAIMKKSLNEAEIYLKKGLDLEPNNFDLLYNLGYLYTVKGLKKQASNTYQRALPYVPSKELKDEITGFINQIGQGKGSSGTPLTSIVILTYNNLEYSKLCIDSIRKYTAIDSYELIVVDNHSADGTVQWLKEQRDIRCIFNKENYGFPKGCNQGIQIAAGDSILLLNNDTVVTPNWLDNLKAALDSSKDIGAVGAVTNSCSNYQVVPAQYTNLEEMFRFANKYNVSDANKWEERLRLVGFCMLIRKEVVDKVGLLDEQFTPGNFEDDDYSLRVRQAGYRLLLCKDTFIHHFGSASFGKRSEAYNQLLRTNSKKFQAKWGVDPYHFIEIRKDITDVIKENVGGCKNILQVGCTGGGTLLDIGREFPQAELFGVEDINVALPDVCKFATIRSNLKSFDGQRFDCIIITSQVRNLKHFRDTLATLAEYLEEAVIVIASIPSELDVENKQFGRQLKKLFQNYSLKTINTERGLLACLKIGHMQAKLPLVSILIPAFNRPDYLEIALNSVLAQTYEKIEIVICDDSTTDDVGNMIQKYLTGHSNIRYYRNETNLGQFDNDLRLLGLAEGEYINFLMDDDVFEVEKIEKMMRYYLQDMNEEIKLVTSHRQMINKKGMKLPKKGVTQQLFKEDTVLKGIEFGDLMLRQNFNCIGEPTTVLFRKKDLIEPFGCFNGRKYGCNVDIATWLNLLSQGKAVYIAETLSYFRIHDEQQLSSLKMKLLGAMDYAHEVLTAREKGFLVKEKDFNETILNCQNYITYVLNDLKEKNYNQTDVSELQNFQQKLLNLKQKTYMESRDIEITAAAPLVSILIPAYNKPDYLEAALNSSLNQTYPNIEIIIGDDSTNNKVEKRVSSYLKKYDNIKYFRNLPPVKDFGLTNVKRCLEKSCGEYINFLMHDDMFHPQKIEKMISHYQANNNVTLVTSYRHLIDEKGEILSPLPATKKLFNETTVVKGKDLGRFIIKNLINVIGEPTTVLIKKEYLGEDFGLYTGKEYCNLIDVASWLTLLNKGDAVYISEGLSYFRQHEDQNQKNTSLHVMGIIEWYRLVQDSFKVGLLDRTEYLQTIKHWFVSHASVLKEVDHTLSQETKAELYNIFNEALGLTLFEENQVG</sequence>
<dbReference type="Gene3D" id="1.25.40.10">
    <property type="entry name" value="Tetratricopeptide repeat domain"/>
    <property type="match status" value="1"/>
</dbReference>
<dbReference type="PANTHER" id="PTHR22916">
    <property type="entry name" value="GLYCOSYLTRANSFERASE"/>
    <property type="match status" value="1"/>
</dbReference>
<dbReference type="PANTHER" id="PTHR22916:SF3">
    <property type="entry name" value="UDP-GLCNAC:BETAGAL BETA-1,3-N-ACETYLGLUCOSAMINYLTRANSFERASE-LIKE PROTEIN 1"/>
    <property type="match status" value="1"/>
</dbReference>
<evidence type="ECO:0000313" key="3">
    <source>
        <dbReference type="EMBL" id="WRO23626.1"/>
    </source>
</evidence>
<name>A0AAU0UTD3_9FIRM</name>
<dbReference type="EC" id="2.4.-.-" evidence="3"/>
<feature type="domain" description="Glycosyltransferase 2-like" evidence="2">
    <location>
        <begin position="735"/>
        <end position="842"/>
    </location>
</feature>
<evidence type="ECO:0000313" key="4">
    <source>
        <dbReference type="Proteomes" id="UP001329915"/>
    </source>
</evidence>
<keyword evidence="1" id="KW-0802">TPR repeat</keyword>
<keyword evidence="3" id="KW-0328">Glycosyltransferase</keyword>
<keyword evidence="4" id="KW-1185">Reference proteome</keyword>
<dbReference type="SUPFAM" id="SSF53335">
    <property type="entry name" value="S-adenosyl-L-methionine-dependent methyltransferases"/>
    <property type="match status" value="1"/>
</dbReference>
<dbReference type="CDD" id="cd04186">
    <property type="entry name" value="GT_2_like_c"/>
    <property type="match status" value="1"/>
</dbReference>
<feature type="repeat" description="TPR" evidence="1">
    <location>
        <begin position="275"/>
        <end position="308"/>
    </location>
</feature>
<dbReference type="EMBL" id="CP121694">
    <property type="protein sequence ID" value="WRO23626.1"/>
    <property type="molecule type" value="Genomic_DNA"/>
</dbReference>
<dbReference type="InterPro" id="IPR029044">
    <property type="entry name" value="Nucleotide-diphossugar_trans"/>
</dbReference>
<proteinExistence type="predicted"/>